<dbReference type="SUPFAM" id="SSF53474">
    <property type="entry name" value="alpha/beta-Hydrolases"/>
    <property type="match status" value="1"/>
</dbReference>
<dbReference type="Gene3D" id="3.40.50.1820">
    <property type="entry name" value="alpha/beta hydrolase"/>
    <property type="match status" value="1"/>
</dbReference>
<dbReference type="PROSITE" id="PS00941">
    <property type="entry name" value="CARBOXYLESTERASE_B_2"/>
    <property type="match status" value="1"/>
</dbReference>
<dbReference type="AlphaFoldDB" id="A0A2P1ERN2"/>
<name>A0A2P1ERN2_HOLPA</name>
<dbReference type="InterPro" id="IPR002018">
    <property type="entry name" value="CarbesteraseB"/>
</dbReference>
<proteinExistence type="evidence at transcript level"/>
<evidence type="ECO:0000313" key="4">
    <source>
        <dbReference type="EMBL" id="AVM18971.1"/>
    </source>
</evidence>
<dbReference type="Pfam" id="PF00135">
    <property type="entry name" value="COesterase"/>
    <property type="match status" value="1"/>
</dbReference>
<keyword evidence="2" id="KW-0732">Signal</keyword>
<dbReference type="InterPro" id="IPR019819">
    <property type="entry name" value="Carboxylesterase_B_CS"/>
</dbReference>
<accession>A0A2P1ERN2</accession>
<protein>
    <submittedName>
        <fullName evidence="4">Odorant degrading protein 1</fullName>
    </submittedName>
</protein>
<sequence length="548" mass="61275">MNILIIVVTIYSSFSGTLANENLIVSLSDGLVQGSYRESYDGRKFIAFEGIPYARPPIGNLRFEDPQPVEPWLGVLKAVNTYTCMQINVFQKVYGQEDCLYINVYVPREKINPDEKLDVIVHLHGGAFMVGSPADFTGPDKIMDRDVVYVNLNYRLGPFGFYSLGDGRGNYGLKDQTAALKWVRDNIGKFGGNKDSVTTSGLSAGGASVHLHYFSELSRGLFHKGFSQSGVALNPWVIRANPAINGKKLAAAVGCSDQSLKNLYECMKQRSGQQITQAVLSFSEAFCIPLVPFGPIVEKNSPTAFLKKHPYEQLVDKEMIDVPLLISMTTKEGTIPGALTYGTVDDVNQNYKKWFPLMFEYYEYDKEKQDEISEKIRKFYFKDDPITTKNFDKLIEACTHRLFHLGGDKATRLQAEASKSDIYFFIMNYVGKFVPVVNISGFDIDFGPGHGTDGKFYYSGPVLTVKKLTPDEERMKDILLDMMVSFAKTGIPKANDVDFQRFANAKDLNYLLVNGPDDLHMETVSSLGPHEFWNSLGLKEDENATVGN</sequence>
<keyword evidence="1" id="KW-0325">Glycoprotein</keyword>
<reference evidence="4" key="1">
    <citation type="submission" date="2017-03" db="EMBL/GenBank/DDBJ databases">
        <title>Antennal transcriptome analysis reveals candidate chemosensory genes involved in chemoreception and degradation in Holotrichia parallela (Coleoptera: Scarabaeidae).</title>
        <authorList>
            <person name="Yi J."/>
            <person name="Wang S."/>
            <person name="Zhang X."/>
            <person name="Pan Y."/>
            <person name="Yang S."/>
            <person name="Zhang J."/>
            <person name="Wang J."/>
            <person name="Xi J."/>
        </authorList>
    </citation>
    <scope>NUCLEOTIDE SEQUENCE</scope>
    <source>
        <tissue evidence="4">Antenna</tissue>
    </source>
</reference>
<gene>
    <name evidence="4" type="primary">ODE1</name>
</gene>
<evidence type="ECO:0000256" key="1">
    <source>
        <dbReference type="ARBA" id="ARBA00023180"/>
    </source>
</evidence>
<feature type="domain" description="Carboxylesterase type B" evidence="3">
    <location>
        <begin position="23"/>
        <end position="516"/>
    </location>
</feature>
<dbReference type="PANTHER" id="PTHR11559">
    <property type="entry name" value="CARBOXYLESTERASE"/>
    <property type="match status" value="1"/>
</dbReference>
<dbReference type="InterPro" id="IPR029058">
    <property type="entry name" value="AB_hydrolase_fold"/>
</dbReference>
<dbReference type="EMBL" id="KY849880">
    <property type="protein sequence ID" value="AVM18971.1"/>
    <property type="molecule type" value="mRNA"/>
</dbReference>
<evidence type="ECO:0000259" key="3">
    <source>
        <dbReference type="Pfam" id="PF00135"/>
    </source>
</evidence>
<organism evidence="4">
    <name type="scientific">Holotrichia parallela</name>
    <name type="common">Dark black chafer beetle</name>
    <name type="synonym">Pedinotrichia parallela</name>
    <dbReference type="NCBI Taxonomy" id="93412"/>
    <lineage>
        <taxon>Eukaryota</taxon>
        <taxon>Metazoa</taxon>
        <taxon>Ecdysozoa</taxon>
        <taxon>Arthropoda</taxon>
        <taxon>Hexapoda</taxon>
        <taxon>Insecta</taxon>
        <taxon>Pterygota</taxon>
        <taxon>Neoptera</taxon>
        <taxon>Endopterygota</taxon>
        <taxon>Coleoptera</taxon>
        <taxon>Polyphaga</taxon>
        <taxon>Scarabaeiformia</taxon>
        <taxon>Scarabaeidae</taxon>
        <taxon>Melolonthinae</taxon>
        <taxon>Holotrichia</taxon>
    </lineage>
</organism>
<feature type="signal peptide" evidence="2">
    <location>
        <begin position="1"/>
        <end position="19"/>
    </location>
</feature>
<feature type="chain" id="PRO_5015109403" evidence="2">
    <location>
        <begin position="20"/>
        <end position="548"/>
    </location>
</feature>
<evidence type="ECO:0000256" key="2">
    <source>
        <dbReference type="SAM" id="SignalP"/>
    </source>
</evidence>
<dbReference type="InterPro" id="IPR050309">
    <property type="entry name" value="Type-B_Carboxylest/Lipase"/>
</dbReference>